<proteinExistence type="predicted"/>
<accession>A0A7S4HV70</accession>
<gene>
    <name evidence="1" type="ORF">OAUR00152_LOCUS4200</name>
</gene>
<evidence type="ECO:0000313" key="1">
    <source>
        <dbReference type="EMBL" id="CAE2210067.1"/>
    </source>
</evidence>
<dbReference type="Pfam" id="PF12014">
    <property type="entry name" value="Cyclin_D1_bind"/>
    <property type="match status" value="1"/>
</dbReference>
<protein>
    <submittedName>
        <fullName evidence="1">Uncharacterized protein</fullName>
    </submittedName>
</protein>
<dbReference type="AlphaFoldDB" id="A0A7S4HV70"/>
<name>A0A7S4HV70_9STRA</name>
<sequence length="510" mass="57134">MVNSPCSLCGNSLFQLMHTDIIAYVLSFATNDGDDVHDLLQLLLAPSSPLGDYGSDSDEESVFRALCQLHWRSTSTDRFEDEWRPSLGTWRTTYCVLQTWVPREGFYSVVEAAPWGMLVRLRFECGQFVGDILWPHEEADASNERGPGGGRLPTAFQFIRVLTVSFSEDGTGEISLCGIEEGLGAADVIEASTTRLIKPIVLPHWPGQLSIGSAGGALQLVLPPVLSSAALAAGVGDSSYVEERFRDDDARYHLWDPATTATPLEMFRSLWEHRPNPEGRKLTLDWIDGPMRDDTFQYTESMPVIKPGLYSGVYVPEEYGKFKREVIMIEYRKYEMHDSESDTNDATWDKIQRDAFNFPEQMDDNGFLNQVKSAVHASDTKEIVFVLGRKVTGDYHVPMQRVTFGALVHPQLNSENAPPHAVTDKGGDGIEYKVVNSWAGWGTLAYPGFLLPTWAIGTLVQVEHPNRQHCKINGHTPQKFGFMWESDGTGTHETTILSRMPEQDEFPWFT</sequence>
<organism evidence="1">
    <name type="scientific">Odontella aurita</name>
    <dbReference type="NCBI Taxonomy" id="265563"/>
    <lineage>
        <taxon>Eukaryota</taxon>
        <taxon>Sar</taxon>
        <taxon>Stramenopiles</taxon>
        <taxon>Ochrophyta</taxon>
        <taxon>Bacillariophyta</taxon>
        <taxon>Mediophyceae</taxon>
        <taxon>Biddulphiophycidae</taxon>
        <taxon>Eupodiscales</taxon>
        <taxon>Odontellaceae</taxon>
        <taxon>Odontella</taxon>
    </lineage>
</organism>
<dbReference type="EMBL" id="HBKQ01006221">
    <property type="protein sequence ID" value="CAE2210067.1"/>
    <property type="molecule type" value="Transcribed_RNA"/>
</dbReference>
<reference evidence="1" key="1">
    <citation type="submission" date="2021-01" db="EMBL/GenBank/DDBJ databases">
        <authorList>
            <person name="Corre E."/>
            <person name="Pelletier E."/>
            <person name="Niang G."/>
            <person name="Scheremetjew M."/>
            <person name="Finn R."/>
            <person name="Kale V."/>
            <person name="Holt S."/>
            <person name="Cochrane G."/>
            <person name="Meng A."/>
            <person name="Brown T."/>
            <person name="Cohen L."/>
        </authorList>
    </citation>
    <scope>NUCLEOTIDE SEQUENCE</scope>
    <source>
        <strain evidence="1">Isolate 1302-5</strain>
    </source>
</reference>